<dbReference type="Proteomes" id="UP000294588">
    <property type="component" value="Unassembled WGS sequence"/>
</dbReference>
<evidence type="ECO:0000313" key="1">
    <source>
        <dbReference type="EMBL" id="TDF72835.1"/>
    </source>
</evidence>
<dbReference type="EC" id="6.1.1.4" evidence="1"/>
<organism evidence="1 2">
    <name type="scientific">Candidatus Syntrophosphaera thermopropionivorans</name>
    <dbReference type="NCBI Taxonomy" id="2593015"/>
    <lineage>
        <taxon>Bacteria</taxon>
        <taxon>Pseudomonadati</taxon>
        <taxon>Candidatus Cloacimonadota</taxon>
        <taxon>Candidatus Cloacimonadia</taxon>
        <taxon>Candidatus Cloacimonadales</taxon>
        <taxon>Candidatus Cloacimonadaceae</taxon>
        <taxon>Candidatus Syntrophosphaera</taxon>
    </lineage>
</organism>
<evidence type="ECO:0000313" key="2">
    <source>
        <dbReference type="Proteomes" id="UP000294588"/>
    </source>
</evidence>
<proteinExistence type="predicted"/>
<dbReference type="EMBL" id="SMOG01000014">
    <property type="protein sequence ID" value="TDF72835.1"/>
    <property type="molecule type" value="Genomic_DNA"/>
</dbReference>
<comment type="caution">
    <text evidence="1">The sequence shown here is derived from an EMBL/GenBank/DDBJ whole genome shotgun (WGS) entry which is preliminary data.</text>
</comment>
<gene>
    <name evidence="1" type="ORF">E0946_04990</name>
</gene>
<name>A0AC61QIP9_9BACT</name>
<keyword evidence="1" id="KW-0436">Ligase</keyword>
<sequence>MEYPFSKIEPKWQKIWREKGIFHPEDFPSQPKYYVLSMFPYPSGILHCGHVSNYAISDAIARLKMMDGYAVLQPMGFDSFGMPAENYAIEHNSHPRITTEENIQAMHRQFDSLGFGLDWEREISTCRPDYYVWGQYLFKKLYEKGLVYRKKSWQNWCANCQTILANEQVVNGTCWRCHNPVTQKEQEQWFFRITAYAEELLDFSKVIDWPERVITMQKNWIGKSEGTLIDFPLEDGTDSIQVFTTRPDTVYGVTFMALPPEHPLVQKWLKEEPENRALKEFCERVINEDKISREAVDTIKEGMFSGRYCLNPLNGEKIQIWVTNYVVMDYGTGAVMAVPAHDERDFEFARKYGIPIKLVIQNPERTLNLETMENAYIEPGIMVNSAPFDGMYSEEAKIAISKFLEEKGYGKITSAYRLRDWCISRQRYWGNPIPIIYCPNCGIVLVPDEDLPVLLPDNVQVGKTTRNPLLSVPEWYNVKCPQCGADARRETDTMDTFVDSSWYYARYTDPHNDKRPFDPDKANFWLPVDQYIGGIEHACMHLLYARFICKFMRDLGWLKYDEPFLRLLTQGMVLKDGAKMSKSKGNVVDPNYIIDRYGADTLRVFLLFASPPDKDVEWSDEGIMGAFRFLNRIWRLIDENLDLIQKGAKIEPDYTQISTKMRNLIYSMHKTIKKWREDCLDRMQFNTAIAAVMEHLNNCLAIKEVNELSDNEQAVFAQACIVFPPLIYPFAPHIAEELWQKLGNEKLLHESGLPEYSERFLELDKITYVIQVNGKLRGKIEVDPDISEEELKKLALEVENVKRHISNQEIKKIIVIPGKMVSIAVGK</sequence>
<protein>
    <submittedName>
        <fullName evidence="1">Leucine--tRNA ligase</fullName>
        <ecNumber evidence="1">6.1.1.4</ecNumber>
    </submittedName>
</protein>
<keyword evidence="2" id="KW-1185">Reference proteome</keyword>
<reference evidence="1" key="1">
    <citation type="submission" date="2019-03" db="EMBL/GenBank/DDBJ databases">
        <title>Candidatus Syntrophosphaera thermopropionivorans: a novel player in syntrophic propionate oxidation during anaerobic digestion.</title>
        <authorList>
            <person name="Dyksma S."/>
        </authorList>
    </citation>
    <scope>NUCLEOTIDE SEQUENCE</scope>
    <source>
        <strain evidence="1">W5</strain>
    </source>
</reference>
<accession>A0AC61QIP9</accession>